<name>A0ABQ6JQL2_9ACTN</name>
<gene>
    <name evidence="2" type="ORF">GCM10025868_46840</name>
</gene>
<dbReference type="InterPro" id="IPR059050">
    <property type="entry name" value="Rv3660c_N"/>
</dbReference>
<organism evidence="2 3">
    <name type="scientific">Angustibacter aerolatus</name>
    <dbReference type="NCBI Taxonomy" id="1162965"/>
    <lineage>
        <taxon>Bacteria</taxon>
        <taxon>Bacillati</taxon>
        <taxon>Actinomycetota</taxon>
        <taxon>Actinomycetes</taxon>
        <taxon>Kineosporiales</taxon>
        <taxon>Kineosporiaceae</taxon>
    </lineage>
</organism>
<sequence length="110" mass="11891">MLYLASDDGWLSATLALLEPAQVLPLSRTHPRHATPPRLATLWAAADLVLVDDADDTTTACMTLPPREAVILIADCDCDLLAAAHHAFALDAERLAVMPGAFNWLVYRIA</sequence>
<evidence type="ECO:0000313" key="2">
    <source>
        <dbReference type="EMBL" id="GMA89434.1"/>
    </source>
</evidence>
<dbReference type="Pfam" id="PF26563">
    <property type="entry name" value="Rv3660c_N"/>
    <property type="match status" value="1"/>
</dbReference>
<evidence type="ECO:0000259" key="1">
    <source>
        <dbReference type="Pfam" id="PF26563"/>
    </source>
</evidence>
<dbReference type="EMBL" id="BSUZ01000003">
    <property type="protein sequence ID" value="GMA89434.1"/>
    <property type="molecule type" value="Genomic_DNA"/>
</dbReference>
<comment type="caution">
    <text evidence="2">The sequence shown here is derived from an EMBL/GenBank/DDBJ whole genome shotgun (WGS) entry which is preliminary data.</text>
</comment>
<accession>A0ABQ6JQL2</accession>
<reference evidence="3" key="1">
    <citation type="journal article" date="2019" name="Int. J. Syst. Evol. Microbiol.">
        <title>The Global Catalogue of Microorganisms (GCM) 10K type strain sequencing project: providing services to taxonomists for standard genome sequencing and annotation.</title>
        <authorList>
            <consortium name="The Broad Institute Genomics Platform"/>
            <consortium name="The Broad Institute Genome Sequencing Center for Infectious Disease"/>
            <person name="Wu L."/>
            <person name="Ma J."/>
        </authorList>
    </citation>
    <scope>NUCLEOTIDE SEQUENCE [LARGE SCALE GENOMIC DNA]</scope>
    <source>
        <strain evidence="3">NBRC 108730</strain>
    </source>
</reference>
<proteinExistence type="predicted"/>
<feature type="domain" description="Rv3660c-like CheY-like N-terminal" evidence="1">
    <location>
        <begin position="33"/>
        <end position="110"/>
    </location>
</feature>
<keyword evidence="3" id="KW-1185">Reference proteome</keyword>
<dbReference type="Proteomes" id="UP001157017">
    <property type="component" value="Unassembled WGS sequence"/>
</dbReference>
<protein>
    <recommendedName>
        <fullName evidence="1">Rv3660c-like CheY-like N-terminal domain-containing protein</fullName>
    </recommendedName>
</protein>
<evidence type="ECO:0000313" key="3">
    <source>
        <dbReference type="Proteomes" id="UP001157017"/>
    </source>
</evidence>